<proteinExistence type="inferred from homology"/>
<dbReference type="AlphaFoldDB" id="A0AAQ3P806"/>
<feature type="transmembrane region" description="Helical" evidence="7">
    <location>
        <begin position="397"/>
        <end position="419"/>
    </location>
</feature>
<sequence length="489" mass="53360">MDDVNSSALRNMGSMKKTVSERENCNVNDRPFRRLELRSSQLKTTDGNENIAAALSPFTFFSGEKERNNSRSDSPGSVVAIGAELATENGLSDISLNLENNWAALRFASELKDEPGIRFRPNDEVEPAAVEGVGVRKGSGEVNGEMNPAQQLGAAHPAGTAHWAVVDGEDEAERLSGEAAEGGGVEVEGRGGAGAERGRRAVWVGKELVRILQKQGVVEGCTPESGGGLVGEGSFRARDSTMRRTKGQGSMITRKRRRRKFERKDTTAQTSTFVEYKCGCRLRGYDGHVRKGCTEASGSEGDGITRKISKSEFQTGAYGTVCVLATAAFHLGLYNPLHIALLYERVFYGFQVLSAIPFLWSPFLAIPLVFMLLYVWSREFPNAQINIYGLVALKDPYLLFFQAFYLPWAMLALDVIFGSPLIPDLLGIIAGHLYYFLTVLHPLAGGKNILKTPMWVYPSSFLLLKAANNPQPESGSGVAFRGRSYRLGG</sequence>
<evidence type="ECO:0000256" key="3">
    <source>
        <dbReference type="ARBA" id="ARBA00022692"/>
    </source>
</evidence>
<evidence type="ECO:0000313" key="10">
    <source>
        <dbReference type="Proteomes" id="UP001374535"/>
    </source>
</evidence>
<gene>
    <name evidence="9" type="ORF">V8G54_002375</name>
</gene>
<keyword evidence="10" id="KW-1185">Reference proteome</keyword>
<dbReference type="Pfam" id="PF04511">
    <property type="entry name" value="DER1"/>
    <property type="match status" value="1"/>
</dbReference>
<keyword evidence="6 7" id="KW-0472">Membrane</keyword>
<keyword evidence="5 7" id="KW-1133">Transmembrane helix</keyword>
<dbReference type="GO" id="GO:0006950">
    <property type="term" value="P:response to stress"/>
    <property type="evidence" value="ECO:0007669"/>
    <property type="project" value="UniProtKB-ARBA"/>
</dbReference>
<dbReference type="GO" id="GO:0005789">
    <property type="term" value="C:endoplasmic reticulum membrane"/>
    <property type="evidence" value="ECO:0007669"/>
    <property type="project" value="UniProtKB-SubCell"/>
</dbReference>
<reference evidence="9 10" key="1">
    <citation type="journal article" date="2023" name="Life. Sci Alliance">
        <title>Evolutionary insights into 3D genome organization and epigenetic landscape of Vigna mungo.</title>
        <authorList>
            <person name="Junaid A."/>
            <person name="Singh B."/>
            <person name="Bhatia S."/>
        </authorList>
    </citation>
    <scope>NUCLEOTIDE SEQUENCE [LARGE SCALE GENOMIC DNA]</scope>
    <source>
        <strain evidence="9">Urdbean</strain>
    </source>
</reference>
<evidence type="ECO:0000256" key="7">
    <source>
        <dbReference type="RuleBase" id="RU363059"/>
    </source>
</evidence>
<comment type="similarity">
    <text evidence="2 7">Belongs to the derlin family.</text>
</comment>
<evidence type="ECO:0000313" key="9">
    <source>
        <dbReference type="EMBL" id="WVZ23831.1"/>
    </source>
</evidence>
<dbReference type="PANTHER" id="PTHR11009">
    <property type="entry name" value="DER1-LIKE PROTEIN, DERLIN"/>
    <property type="match status" value="1"/>
</dbReference>
<evidence type="ECO:0000256" key="1">
    <source>
        <dbReference type="ARBA" id="ARBA00004477"/>
    </source>
</evidence>
<keyword evidence="3 7" id="KW-0812">Transmembrane</keyword>
<dbReference type="Proteomes" id="UP001374535">
    <property type="component" value="Chromosome 1"/>
</dbReference>
<feature type="region of interest" description="Disordered" evidence="8">
    <location>
        <begin position="241"/>
        <end position="264"/>
    </location>
</feature>
<organism evidence="9 10">
    <name type="scientific">Vigna mungo</name>
    <name type="common">Black gram</name>
    <name type="synonym">Phaseolus mungo</name>
    <dbReference type="NCBI Taxonomy" id="3915"/>
    <lineage>
        <taxon>Eukaryota</taxon>
        <taxon>Viridiplantae</taxon>
        <taxon>Streptophyta</taxon>
        <taxon>Embryophyta</taxon>
        <taxon>Tracheophyta</taxon>
        <taxon>Spermatophyta</taxon>
        <taxon>Magnoliopsida</taxon>
        <taxon>eudicotyledons</taxon>
        <taxon>Gunneridae</taxon>
        <taxon>Pentapetalae</taxon>
        <taxon>rosids</taxon>
        <taxon>fabids</taxon>
        <taxon>Fabales</taxon>
        <taxon>Fabaceae</taxon>
        <taxon>Papilionoideae</taxon>
        <taxon>50 kb inversion clade</taxon>
        <taxon>NPAAA clade</taxon>
        <taxon>indigoferoid/millettioid clade</taxon>
        <taxon>Phaseoleae</taxon>
        <taxon>Vigna</taxon>
    </lineage>
</organism>
<name>A0AAQ3P806_VIGMU</name>
<evidence type="ECO:0000256" key="4">
    <source>
        <dbReference type="ARBA" id="ARBA00022824"/>
    </source>
</evidence>
<evidence type="ECO:0000256" key="5">
    <source>
        <dbReference type="ARBA" id="ARBA00022989"/>
    </source>
</evidence>
<comment type="function">
    <text evidence="7">May be involved in the degradation of misfolded endoplasmic reticulum (ER) luminal proteins.</text>
</comment>
<feature type="transmembrane region" description="Helical" evidence="7">
    <location>
        <begin position="425"/>
        <end position="444"/>
    </location>
</feature>
<comment type="subcellular location">
    <subcellularLocation>
        <location evidence="1 7">Endoplasmic reticulum membrane</location>
        <topology evidence="1 7">Multi-pass membrane protein</topology>
    </subcellularLocation>
</comment>
<evidence type="ECO:0000256" key="8">
    <source>
        <dbReference type="SAM" id="MobiDB-lite"/>
    </source>
</evidence>
<protein>
    <recommendedName>
        <fullName evidence="7">Derlin</fullName>
    </recommendedName>
</protein>
<feature type="transmembrane region" description="Helical" evidence="7">
    <location>
        <begin position="316"/>
        <end position="334"/>
    </location>
</feature>
<evidence type="ECO:0000256" key="6">
    <source>
        <dbReference type="ARBA" id="ARBA00023136"/>
    </source>
</evidence>
<evidence type="ECO:0000256" key="2">
    <source>
        <dbReference type="ARBA" id="ARBA00008917"/>
    </source>
</evidence>
<dbReference type="EMBL" id="CP144700">
    <property type="protein sequence ID" value="WVZ23831.1"/>
    <property type="molecule type" value="Genomic_DNA"/>
</dbReference>
<accession>A0AAQ3P806</accession>
<keyword evidence="4 7" id="KW-0256">Endoplasmic reticulum</keyword>
<feature type="region of interest" description="Disordered" evidence="8">
    <location>
        <begin position="1"/>
        <end position="23"/>
    </location>
</feature>
<feature type="transmembrane region" description="Helical" evidence="7">
    <location>
        <begin position="354"/>
        <end position="376"/>
    </location>
</feature>
<dbReference type="InterPro" id="IPR007599">
    <property type="entry name" value="DER1"/>
</dbReference>